<sequence>YIHPLIEAMKVYYAKNIEYDKYDYNNEGLQETSNFDSESESSDDENESDIFFDTQENYAQRSQELTDKLDSYLDLRQTPLTSSDSDPLL</sequence>
<evidence type="ECO:0000313" key="1">
    <source>
        <dbReference type="EMBL" id="CAG8722911.1"/>
    </source>
</evidence>
<accession>A0ACA9PS71</accession>
<dbReference type="Proteomes" id="UP000789366">
    <property type="component" value="Unassembled WGS sequence"/>
</dbReference>
<proteinExistence type="predicted"/>
<gene>
    <name evidence="1" type="ORF">SPELUC_LOCUS12552</name>
</gene>
<dbReference type="EMBL" id="CAJVPW010030098">
    <property type="protein sequence ID" value="CAG8722911.1"/>
    <property type="molecule type" value="Genomic_DNA"/>
</dbReference>
<protein>
    <submittedName>
        <fullName evidence="1">4599_t:CDS:1</fullName>
    </submittedName>
</protein>
<organism evidence="1 2">
    <name type="scientific">Cetraspora pellucida</name>
    <dbReference type="NCBI Taxonomy" id="1433469"/>
    <lineage>
        <taxon>Eukaryota</taxon>
        <taxon>Fungi</taxon>
        <taxon>Fungi incertae sedis</taxon>
        <taxon>Mucoromycota</taxon>
        <taxon>Glomeromycotina</taxon>
        <taxon>Glomeromycetes</taxon>
        <taxon>Diversisporales</taxon>
        <taxon>Gigasporaceae</taxon>
        <taxon>Cetraspora</taxon>
    </lineage>
</organism>
<keyword evidence="2" id="KW-1185">Reference proteome</keyword>
<comment type="caution">
    <text evidence="1">The sequence shown here is derived from an EMBL/GenBank/DDBJ whole genome shotgun (WGS) entry which is preliminary data.</text>
</comment>
<name>A0ACA9PS71_9GLOM</name>
<reference evidence="1" key="1">
    <citation type="submission" date="2021-06" db="EMBL/GenBank/DDBJ databases">
        <authorList>
            <person name="Kallberg Y."/>
            <person name="Tangrot J."/>
            <person name="Rosling A."/>
        </authorList>
    </citation>
    <scope>NUCLEOTIDE SEQUENCE</scope>
    <source>
        <strain evidence="1">28 12/20/2015</strain>
    </source>
</reference>
<evidence type="ECO:0000313" key="2">
    <source>
        <dbReference type="Proteomes" id="UP000789366"/>
    </source>
</evidence>
<feature type="non-terminal residue" evidence="1">
    <location>
        <position position="1"/>
    </location>
</feature>